<gene>
    <name evidence="1" type="ORF">PACILC2_20530</name>
</gene>
<dbReference type="EMBL" id="BOVJ01000064">
    <property type="protein sequence ID" value="GIQ63485.1"/>
    <property type="molecule type" value="Genomic_DNA"/>
</dbReference>
<accession>A0ABQ4N5R3</accession>
<reference evidence="1 2" key="1">
    <citation type="submission" date="2021-04" db="EMBL/GenBank/DDBJ databases">
        <title>Draft genome sequence of Paenibacillus cisolokensis, LC2-13A.</title>
        <authorList>
            <person name="Uke A."/>
            <person name="Chhe C."/>
            <person name="Baramee S."/>
            <person name="Kosugi A."/>
        </authorList>
    </citation>
    <scope>NUCLEOTIDE SEQUENCE [LARGE SCALE GENOMIC DNA]</scope>
    <source>
        <strain evidence="1 2">LC2-13A</strain>
    </source>
</reference>
<name>A0ABQ4N5R3_9BACL</name>
<keyword evidence="2" id="KW-1185">Reference proteome</keyword>
<evidence type="ECO:0000313" key="1">
    <source>
        <dbReference type="EMBL" id="GIQ63485.1"/>
    </source>
</evidence>
<sequence>MVSEEQLDRFRQSGETVRVVRDGIESNDVLGIVVAWDDESVVIRKPNRRVVKVSRRYIYQPASENGRILLTNEPYKERGHESEEGLR</sequence>
<evidence type="ECO:0008006" key="3">
    <source>
        <dbReference type="Google" id="ProtNLM"/>
    </source>
</evidence>
<proteinExistence type="predicted"/>
<organism evidence="1 2">
    <name type="scientific">Paenibacillus cisolokensis</name>
    <dbReference type="NCBI Taxonomy" id="1658519"/>
    <lineage>
        <taxon>Bacteria</taxon>
        <taxon>Bacillati</taxon>
        <taxon>Bacillota</taxon>
        <taxon>Bacilli</taxon>
        <taxon>Bacillales</taxon>
        <taxon>Paenibacillaceae</taxon>
        <taxon>Paenibacillus</taxon>
    </lineage>
</organism>
<evidence type="ECO:0000313" key="2">
    <source>
        <dbReference type="Proteomes" id="UP000680304"/>
    </source>
</evidence>
<protein>
    <recommendedName>
        <fullName evidence="3">DUF2187 domain-containing protein</fullName>
    </recommendedName>
</protein>
<dbReference type="RefSeq" id="WP_244863375.1">
    <property type="nucleotide sequence ID" value="NZ_BOVJ01000064.1"/>
</dbReference>
<comment type="caution">
    <text evidence="1">The sequence shown here is derived from an EMBL/GenBank/DDBJ whole genome shotgun (WGS) entry which is preliminary data.</text>
</comment>
<dbReference type="Proteomes" id="UP000680304">
    <property type="component" value="Unassembled WGS sequence"/>
</dbReference>